<dbReference type="EMBL" id="LR783634">
    <property type="protein sequence ID" value="CAB3228149.1"/>
    <property type="molecule type" value="mRNA"/>
</dbReference>
<evidence type="ECO:0000256" key="1">
    <source>
        <dbReference type="SAM" id="MobiDB-lite"/>
    </source>
</evidence>
<dbReference type="PANTHER" id="PTHR14735">
    <property type="entry name" value="COILED-COIL DOMAIN-CONTAINING PROTEIN 134"/>
    <property type="match status" value="1"/>
</dbReference>
<protein>
    <submittedName>
        <fullName evidence="2">Coiled-coil domain-containing protein 134</fullName>
    </submittedName>
</protein>
<feature type="compositionally biased region" description="Basic and acidic residues" evidence="1">
    <location>
        <begin position="144"/>
        <end position="159"/>
    </location>
</feature>
<dbReference type="InterPro" id="IPR026321">
    <property type="entry name" value="CC134"/>
</dbReference>
<name>A0A6F9D910_9ASCI</name>
<accession>A0A6F9D910</accession>
<sequence length="159" mass="18521">MLDTIIKTISQAEKYLEEKNVVLDKFPVDLEIKDELAHVLENTALFADIIVRFPKLVHGFYKKNSKMWKPVMEKAIEICNKTGVYRGDHQMILASLQQELGIGEVDPNYKNPFKAQENTAQAELTSEERRELYKTAKMKKKVHERKEKRTGPQMSKREL</sequence>
<proteinExistence type="evidence at transcript level"/>
<dbReference type="AlphaFoldDB" id="A0A6F9D910"/>
<organism evidence="2">
    <name type="scientific">Phallusia mammillata</name>
    <dbReference type="NCBI Taxonomy" id="59560"/>
    <lineage>
        <taxon>Eukaryota</taxon>
        <taxon>Metazoa</taxon>
        <taxon>Chordata</taxon>
        <taxon>Tunicata</taxon>
        <taxon>Ascidiacea</taxon>
        <taxon>Phlebobranchia</taxon>
        <taxon>Ascidiidae</taxon>
        <taxon>Phallusia</taxon>
    </lineage>
</organism>
<feature type="region of interest" description="Disordered" evidence="1">
    <location>
        <begin position="135"/>
        <end position="159"/>
    </location>
</feature>
<gene>
    <name evidence="2" type="primary">Ccdc134</name>
</gene>
<reference evidence="2" key="1">
    <citation type="submission" date="2020-04" db="EMBL/GenBank/DDBJ databases">
        <authorList>
            <person name="Neveu A P."/>
        </authorList>
    </citation>
    <scope>NUCLEOTIDE SEQUENCE</scope>
    <source>
        <tissue evidence="2">Whole embryo</tissue>
    </source>
</reference>
<dbReference type="PANTHER" id="PTHR14735:SF1">
    <property type="entry name" value="COILED-COIL DOMAIN-CONTAINING PROTEIN 134"/>
    <property type="match status" value="1"/>
</dbReference>
<evidence type="ECO:0000313" key="2">
    <source>
        <dbReference type="EMBL" id="CAB3228149.1"/>
    </source>
</evidence>
<dbReference type="Pfam" id="PF15002">
    <property type="entry name" value="ERK-JNK_inhib"/>
    <property type="match status" value="1"/>
</dbReference>